<accession>A0A6J4JC66</accession>
<dbReference type="AlphaFoldDB" id="A0A6J4JC66"/>
<name>A0A6J4JC66_9PROT</name>
<dbReference type="EMBL" id="CADCTL010000251">
    <property type="protein sequence ID" value="CAA9276355.1"/>
    <property type="molecule type" value="Genomic_DNA"/>
</dbReference>
<evidence type="ECO:0000313" key="1">
    <source>
        <dbReference type="EMBL" id="CAA9276355.1"/>
    </source>
</evidence>
<proteinExistence type="predicted"/>
<reference evidence="1" key="1">
    <citation type="submission" date="2020-02" db="EMBL/GenBank/DDBJ databases">
        <authorList>
            <person name="Meier V. D."/>
        </authorList>
    </citation>
    <scope>NUCLEOTIDE SEQUENCE</scope>
    <source>
        <strain evidence="1">AVDCRST_MAG04</strain>
    </source>
</reference>
<gene>
    <name evidence="1" type="ORF">AVDCRST_MAG04-3415</name>
</gene>
<sequence>MTLNRADTSVAVDLAMTGLAPEEEHASHIRGFSNDVPSLLPNFRLDRDGDGFVEDQKGEAVVGPVTFGLTRDGSITNASLAADFPVADAAGNLHLRQTYDFDTADPVENELFGELVDRLTGREVQVHGLFVPATQGEGTPNEVNGVAGYKPGLPVANGILLPVSDADAARDLVAATQSLERAVASE</sequence>
<feature type="non-terminal residue" evidence="1">
    <location>
        <position position="186"/>
    </location>
</feature>
<organism evidence="1">
    <name type="scientific">uncultured Acetobacteraceae bacterium</name>
    <dbReference type="NCBI Taxonomy" id="169975"/>
    <lineage>
        <taxon>Bacteria</taxon>
        <taxon>Pseudomonadati</taxon>
        <taxon>Pseudomonadota</taxon>
        <taxon>Alphaproteobacteria</taxon>
        <taxon>Acetobacterales</taxon>
        <taxon>Acetobacteraceae</taxon>
        <taxon>environmental samples</taxon>
    </lineage>
</organism>
<protein>
    <submittedName>
        <fullName evidence="1">Uncharacterized protein</fullName>
    </submittedName>
</protein>